<proteinExistence type="inferred from homology"/>
<dbReference type="SUPFAM" id="SSF54654">
    <property type="entry name" value="CI-2 family of serine protease inhibitors"/>
    <property type="match status" value="1"/>
</dbReference>
<dbReference type="AlphaFoldDB" id="A0ABC9G0X5"/>
<dbReference type="Proteomes" id="UP001497457">
    <property type="component" value="Chromosome 8b"/>
</dbReference>
<accession>A0ABC9G0X5</accession>
<dbReference type="Gene3D" id="3.30.10.10">
    <property type="entry name" value="Trypsin Inhibitor V, subunit A"/>
    <property type="match status" value="1"/>
</dbReference>
<evidence type="ECO:0000256" key="3">
    <source>
        <dbReference type="ARBA" id="ARBA00022900"/>
    </source>
</evidence>
<dbReference type="EMBL" id="OZ075118">
    <property type="protein sequence ID" value="CAL5084903.1"/>
    <property type="molecule type" value="Genomic_DNA"/>
</dbReference>
<dbReference type="Pfam" id="PF00280">
    <property type="entry name" value="potato_inhibit"/>
    <property type="match status" value="1"/>
</dbReference>
<gene>
    <name evidence="4" type="ORF">URODEC1_LOCUS110819</name>
</gene>
<keyword evidence="2" id="KW-0646">Protease inhibitor</keyword>
<comment type="similarity">
    <text evidence="1">Belongs to the protease inhibitor I13 (potato type I serine protease inhibitor) family.</text>
</comment>
<reference evidence="4" key="1">
    <citation type="submission" date="2024-10" db="EMBL/GenBank/DDBJ databases">
        <authorList>
            <person name="Ryan C."/>
        </authorList>
    </citation>
    <scope>NUCLEOTIDE SEQUENCE [LARGE SCALE GENOMIC DNA]</scope>
</reference>
<name>A0ABC9G0X5_9POAL</name>
<keyword evidence="3" id="KW-0722">Serine protease inhibitor</keyword>
<protein>
    <submittedName>
        <fullName evidence="4">Uncharacterized protein</fullName>
    </submittedName>
</protein>
<dbReference type="InterPro" id="IPR000864">
    <property type="entry name" value="Prot_inh_pot1"/>
</dbReference>
<evidence type="ECO:0000256" key="1">
    <source>
        <dbReference type="ARBA" id="ARBA00008210"/>
    </source>
</evidence>
<keyword evidence="5" id="KW-1185">Reference proteome</keyword>
<sequence>MAIWRCTSQRTVRDGPIGRAMPGRVPTEWTQLLGMSYYDAVQIICRERPDVYIEEHQPGDIIPPGPPYDDKRVRVYIDSIFLVAPPAPVVG</sequence>
<dbReference type="GO" id="GO:0004867">
    <property type="term" value="F:serine-type endopeptidase inhibitor activity"/>
    <property type="evidence" value="ECO:0007669"/>
    <property type="project" value="UniProtKB-KW"/>
</dbReference>
<organism evidence="4 5">
    <name type="scientific">Urochloa decumbens</name>
    <dbReference type="NCBI Taxonomy" id="240449"/>
    <lineage>
        <taxon>Eukaryota</taxon>
        <taxon>Viridiplantae</taxon>
        <taxon>Streptophyta</taxon>
        <taxon>Embryophyta</taxon>
        <taxon>Tracheophyta</taxon>
        <taxon>Spermatophyta</taxon>
        <taxon>Magnoliopsida</taxon>
        <taxon>Liliopsida</taxon>
        <taxon>Poales</taxon>
        <taxon>Poaceae</taxon>
        <taxon>PACMAD clade</taxon>
        <taxon>Panicoideae</taxon>
        <taxon>Panicodae</taxon>
        <taxon>Paniceae</taxon>
        <taxon>Melinidinae</taxon>
        <taxon>Urochloa</taxon>
    </lineage>
</organism>
<dbReference type="InterPro" id="IPR036354">
    <property type="entry name" value="Prot_inh_pot1_sf"/>
</dbReference>
<evidence type="ECO:0000313" key="5">
    <source>
        <dbReference type="Proteomes" id="UP001497457"/>
    </source>
</evidence>
<evidence type="ECO:0000256" key="2">
    <source>
        <dbReference type="ARBA" id="ARBA00022690"/>
    </source>
</evidence>
<evidence type="ECO:0000313" key="4">
    <source>
        <dbReference type="EMBL" id="CAL5084903.1"/>
    </source>
</evidence>